<dbReference type="InterPro" id="IPR036426">
    <property type="entry name" value="Bulb-type_lectin_dom_sf"/>
</dbReference>
<reference evidence="4 5" key="1">
    <citation type="journal article" date="2017" name="Genome Biol.">
        <title>New reference genome sequences of hot pepper reveal the massive evolution of plant disease-resistance genes by retroduplication.</title>
        <authorList>
            <person name="Kim S."/>
            <person name="Park J."/>
            <person name="Yeom S.I."/>
            <person name="Kim Y.M."/>
            <person name="Seo E."/>
            <person name="Kim K.T."/>
            <person name="Kim M.S."/>
            <person name="Lee J.M."/>
            <person name="Cheong K."/>
            <person name="Shin H.S."/>
            <person name="Kim S.B."/>
            <person name="Han K."/>
            <person name="Lee J."/>
            <person name="Park M."/>
            <person name="Lee H.A."/>
            <person name="Lee H.Y."/>
            <person name="Lee Y."/>
            <person name="Oh S."/>
            <person name="Lee J.H."/>
            <person name="Choi E."/>
            <person name="Choi E."/>
            <person name="Lee S.E."/>
            <person name="Jeon J."/>
            <person name="Kim H."/>
            <person name="Choi G."/>
            <person name="Song H."/>
            <person name="Lee J."/>
            <person name="Lee S.C."/>
            <person name="Kwon J.K."/>
            <person name="Lee H.Y."/>
            <person name="Koo N."/>
            <person name="Hong Y."/>
            <person name="Kim R.W."/>
            <person name="Kang W.H."/>
            <person name="Huh J.H."/>
            <person name="Kang B.C."/>
            <person name="Yang T.J."/>
            <person name="Lee Y.H."/>
            <person name="Bennetzen J.L."/>
            <person name="Choi D."/>
        </authorList>
    </citation>
    <scope>NUCLEOTIDE SEQUENCE [LARGE SCALE GENOMIC DNA]</scope>
    <source>
        <strain evidence="5">cv. PBC81</strain>
    </source>
</reference>
<gene>
    <name evidence="4" type="ORF">CQW23_14937</name>
</gene>
<feature type="domain" description="Bulb-type lectin" evidence="3">
    <location>
        <begin position="1"/>
        <end position="75"/>
    </location>
</feature>
<dbReference type="Gene3D" id="2.90.10.10">
    <property type="entry name" value="Bulb-type lectin domain"/>
    <property type="match status" value="1"/>
</dbReference>
<protein>
    <recommendedName>
        <fullName evidence="3">Bulb-type lectin domain-containing protein</fullName>
    </recommendedName>
</protein>
<organism evidence="4 5">
    <name type="scientific">Capsicum baccatum</name>
    <name type="common">Peruvian pepper</name>
    <dbReference type="NCBI Taxonomy" id="33114"/>
    <lineage>
        <taxon>Eukaryota</taxon>
        <taxon>Viridiplantae</taxon>
        <taxon>Streptophyta</taxon>
        <taxon>Embryophyta</taxon>
        <taxon>Tracheophyta</taxon>
        <taxon>Spermatophyta</taxon>
        <taxon>Magnoliopsida</taxon>
        <taxon>eudicotyledons</taxon>
        <taxon>Gunneridae</taxon>
        <taxon>Pentapetalae</taxon>
        <taxon>asterids</taxon>
        <taxon>lamiids</taxon>
        <taxon>Solanales</taxon>
        <taxon>Solanaceae</taxon>
        <taxon>Solanoideae</taxon>
        <taxon>Capsiceae</taxon>
        <taxon>Capsicum</taxon>
    </lineage>
</organism>
<evidence type="ECO:0000259" key="3">
    <source>
        <dbReference type="PROSITE" id="PS50927"/>
    </source>
</evidence>
<comment type="caution">
    <text evidence="4">The sequence shown here is derived from an EMBL/GenBank/DDBJ whole genome shotgun (WGS) entry which is preliminary data.</text>
</comment>
<dbReference type="PANTHER" id="PTHR32444:SF150">
    <property type="entry name" value="NON-SPECIFIC SERINE_THREONINE PROTEIN KINASE"/>
    <property type="match status" value="1"/>
</dbReference>
<evidence type="ECO:0000313" key="5">
    <source>
        <dbReference type="Proteomes" id="UP000224567"/>
    </source>
</evidence>
<evidence type="ECO:0000256" key="1">
    <source>
        <dbReference type="ARBA" id="ARBA00022729"/>
    </source>
</evidence>
<dbReference type="STRING" id="33114.A0A2G2WKT4"/>
<evidence type="ECO:0000313" key="4">
    <source>
        <dbReference type="EMBL" id="PHT45779.1"/>
    </source>
</evidence>
<dbReference type="OrthoDB" id="1936886at2759"/>
<reference evidence="5" key="2">
    <citation type="journal article" date="2017" name="J. Anim. Genet.">
        <title>Multiple reference genome sequences of hot pepper reveal the massive evolution of plant disease resistance genes by retroduplication.</title>
        <authorList>
            <person name="Kim S."/>
            <person name="Park J."/>
            <person name="Yeom S.-I."/>
            <person name="Kim Y.-M."/>
            <person name="Seo E."/>
            <person name="Kim K.-T."/>
            <person name="Kim M.-S."/>
            <person name="Lee J.M."/>
            <person name="Cheong K."/>
            <person name="Shin H.-S."/>
            <person name="Kim S.-B."/>
            <person name="Han K."/>
            <person name="Lee J."/>
            <person name="Park M."/>
            <person name="Lee H.-A."/>
            <person name="Lee H.-Y."/>
            <person name="Lee Y."/>
            <person name="Oh S."/>
            <person name="Lee J.H."/>
            <person name="Choi E."/>
            <person name="Choi E."/>
            <person name="Lee S.E."/>
            <person name="Jeon J."/>
            <person name="Kim H."/>
            <person name="Choi G."/>
            <person name="Song H."/>
            <person name="Lee J."/>
            <person name="Lee S.-C."/>
            <person name="Kwon J.-K."/>
            <person name="Lee H.-Y."/>
            <person name="Koo N."/>
            <person name="Hong Y."/>
            <person name="Kim R.W."/>
            <person name="Kang W.-H."/>
            <person name="Huh J.H."/>
            <person name="Kang B.-C."/>
            <person name="Yang T.-J."/>
            <person name="Lee Y.-H."/>
            <person name="Bennetzen J.L."/>
            <person name="Choi D."/>
        </authorList>
    </citation>
    <scope>NUCLEOTIDE SEQUENCE [LARGE SCALE GENOMIC DNA]</scope>
    <source>
        <strain evidence="5">cv. PBC81</strain>
    </source>
</reference>
<dbReference type="Proteomes" id="UP000224567">
    <property type="component" value="Unassembled WGS sequence"/>
</dbReference>
<name>A0A2G2WKT4_CAPBA</name>
<dbReference type="PANTHER" id="PTHR32444">
    <property type="entry name" value="BULB-TYPE LECTIN DOMAIN-CONTAINING PROTEIN"/>
    <property type="match status" value="1"/>
</dbReference>
<proteinExistence type="predicted"/>
<dbReference type="SMART" id="SM00108">
    <property type="entry name" value="B_lectin"/>
    <property type="match status" value="1"/>
</dbReference>
<dbReference type="Pfam" id="PF01453">
    <property type="entry name" value="B_lectin"/>
    <property type="match status" value="1"/>
</dbReference>
<dbReference type="EMBL" id="MLFT02000006">
    <property type="protein sequence ID" value="PHT45779.1"/>
    <property type="molecule type" value="Genomic_DNA"/>
</dbReference>
<evidence type="ECO:0000256" key="2">
    <source>
        <dbReference type="ARBA" id="ARBA00023180"/>
    </source>
</evidence>
<keyword evidence="1" id="KW-0732">Signal</keyword>
<keyword evidence="2" id="KW-0325">Glycoprotein</keyword>
<dbReference type="AlphaFoldDB" id="A0A2G2WKT4"/>
<dbReference type="InterPro" id="IPR001480">
    <property type="entry name" value="Bulb-type_lectin_dom"/>
</dbReference>
<accession>A0A2G2WKT4</accession>
<keyword evidence="5" id="KW-1185">Reference proteome</keyword>
<dbReference type="SUPFAM" id="SSF51110">
    <property type="entry name" value="alpha-D-mannose-specific plant lectins"/>
    <property type="match status" value="1"/>
</dbReference>
<sequence>MIVIWVANGEKPLRDSSGVVKISGDGNVVVMNDEEEILWSSNVSTSQVNSVALLQNFGNFILVDPLNNMSTIWQSFEHPSDSTIPRTRISENIRIGEKVEATSWRSPWDTNFGNFSLGMNSGVIPQVYIWRGRRCYWKSGQWNG</sequence>
<dbReference type="PROSITE" id="PS50927">
    <property type="entry name" value="BULB_LECTIN"/>
    <property type="match status" value="1"/>
</dbReference>